<sequence>MTIDFFTAILIVVEVGTKHFTFKFKHCAVTVCFVKLLINQRFTNLVNLARVRLRAWDKMYFTLKFK</sequence>
<protein>
    <submittedName>
        <fullName evidence="1">Uncharacterized protein</fullName>
    </submittedName>
</protein>
<accession>G5JI79</accession>
<name>G5JI79_9STAP</name>
<comment type="caution">
    <text evidence="1">The sequence shown here is derived from an EMBL/GenBank/DDBJ whole genome shotgun (WGS) entry which is preliminary data.</text>
</comment>
<dbReference type="Proteomes" id="UP000005413">
    <property type="component" value="Unassembled WGS sequence"/>
</dbReference>
<keyword evidence="2" id="KW-1185">Reference proteome</keyword>
<reference evidence="1 2" key="1">
    <citation type="journal article" date="2012" name="BMC Genomics">
        <title>Comparative genomic analysis of the genus Staphylococcus including Staphylococcus aureus and its newly described sister species Staphylococcus simiae.</title>
        <authorList>
            <person name="Suzuki H."/>
            <person name="Lefebure T."/>
            <person name="Pavinski Bitar P."/>
            <person name="Stanhope M.J."/>
        </authorList>
    </citation>
    <scope>NUCLEOTIDE SEQUENCE [LARGE SCALE GENOMIC DNA]</scope>
    <source>
        <strain evidence="1 2">CCM 7213</strain>
    </source>
</reference>
<evidence type="ECO:0000313" key="2">
    <source>
        <dbReference type="Proteomes" id="UP000005413"/>
    </source>
</evidence>
<organism evidence="1 2">
    <name type="scientific">Staphylococcus simiae CCM 7213 = CCUG 51256</name>
    <dbReference type="NCBI Taxonomy" id="911238"/>
    <lineage>
        <taxon>Bacteria</taxon>
        <taxon>Bacillati</taxon>
        <taxon>Bacillota</taxon>
        <taxon>Bacilli</taxon>
        <taxon>Bacillales</taxon>
        <taxon>Staphylococcaceae</taxon>
        <taxon>Staphylococcus</taxon>
    </lineage>
</organism>
<feature type="non-terminal residue" evidence="1">
    <location>
        <position position="66"/>
    </location>
</feature>
<gene>
    <name evidence="1" type="ORF">SS7213T_05822</name>
</gene>
<dbReference type="EMBL" id="AEUN01000394">
    <property type="protein sequence ID" value="EHJ08114.1"/>
    <property type="molecule type" value="Genomic_DNA"/>
</dbReference>
<proteinExistence type="predicted"/>
<evidence type="ECO:0000313" key="1">
    <source>
        <dbReference type="EMBL" id="EHJ08114.1"/>
    </source>
</evidence>
<dbReference type="AlphaFoldDB" id="G5JI79"/>